<keyword evidence="3" id="KW-1185">Reference proteome</keyword>
<sequence>MVHFLPPLLFSFTTFYTLCPILPRFLWITLLVLYMFSLSSFALSFFLFNYSPFTVYPKLCTYMYTSTRSRKYKKGLLCFFPPTLTILVHSHRTYTRSRN</sequence>
<evidence type="ECO:0000313" key="2">
    <source>
        <dbReference type="EMBL" id="KAF1961438.1"/>
    </source>
</evidence>
<dbReference type="Proteomes" id="UP000800035">
    <property type="component" value="Unassembled WGS sequence"/>
</dbReference>
<dbReference type="AlphaFoldDB" id="A0A6A5U9P3"/>
<name>A0A6A5U9P3_9PLEO</name>
<feature type="transmembrane region" description="Helical" evidence="1">
    <location>
        <begin position="25"/>
        <end position="48"/>
    </location>
</feature>
<organism evidence="2 3">
    <name type="scientific">Byssothecium circinans</name>
    <dbReference type="NCBI Taxonomy" id="147558"/>
    <lineage>
        <taxon>Eukaryota</taxon>
        <taxon>Fungi</taxon>
        <taxon>Dikarya</taxon>
        <taxon>Ascomycota</taxon>
        <taxon>Pezizomycotina</taxon>
        <taxon>Dothideomycetes</taxon>
        <taxon>Pleosporomycetidae</taxon>
        <taxon>Pleosporales</taxon>
        <taxon>Massarineae</taxon>
        <taxon>Massarinaceae</taxon>
        <taxon>Byssothecium</taxon>
    </lineage>
</organism>
<proteinExistence type="predicted"/>
<keyword evidence="1" id="KW-0472">Membrane</keyword>
<evidence type="ECO:0000256" key="1">
    <source>
        <dbReference type="SAM" id="Phobius"/>
    </source>
</evidence>
<protein>
    <submittedName>
        <fullName evidence="2">Uncharacterized protein</fullName>
    </submittedName>
</protein>
<reference evidence="2" key="1">
    <citation type="journal article" date="2020" name="Stud. Mycol.">
        <title>101 Dothideomycetes genomes: a test case for predicting lifestyles and emergence of pathogens.</title>
        <authorList>
            <person name="Haridas S."/>
            <person name="Albert R."/>
            <person name="Binder M."/>
            <person name="Bloem J."/>
            <person name="Labutti K."/>
            <person name="Salamov A."/>
            <person name="Andreopoulos B."/>
            <person name="Baker S."/>
            <person name="Barry K."/>
            <person name="Bills G."/>
            <person name="Bluhm B."/>
            <person name="Cannon C."/>
            <person name="Castanera R."/>
            <person name="Culley D."/>
            <person name="Daum C."/>
            <person name="Ezra D."/>
            <person name="Gonzalez J."/>
            <person name="Henrissat B."/>
            <person name="Kuo A."/>
            <person name="Liang C."/>
            <person name="Lipzen A."/>
            <person name="Lutzoni F."/>
            <person name="Magnuson J."/>
            <person name="Mondo S."/>
            <person name="Nolan M."/>
            <person name="Ohm R."/>
            <person name="Pangilinan J."/>
            <person name="Park H.-J."/>
            <person name="Ramirez L."/>
            <person name="Alfaro M."/>
            <person name="Sun H."/>
            <person name="Tritt A."/>
            <person name="Yoshinaga Y."/>
            <person name="Zwiers L.-H."/>
            <person name="Turgeon B."/>
            <person name="Goodwin S."/>
            <person name="Spatafora J."/>
            <person name="Crous P."/>
            <person name="Grigoriev I."/>
        </authorList>
    </citation>
    <scope>NUCLEOTIDE SEQUENCE</scope>
    <source>
        <strain evidence="2">CBS 675.92</strain>
    </source>
</reference>
<keyword evidence="1" id="KW-1133">Transmembrane helix</keyword>
<evidence type="ECO:0000313" key="3">
    <source>
        <dbReference type="Proteomes" id="UP000800035"/>
    </source>
</evidence>
<accession>A0A6A5U9P3</accession>
<gene>
    <name evidence="2" type="ORF">CC80DRAFT_237492</name>
</gene>
<dbReference type="EMBL" id="ML976981">
    <property type="protein sequence ID" value="KAF1961438.1"/>
    <property type="molecule type" value="Genomic_DNA"/>
</dbReference>
<keyword evidence="1" id="KW-0812">Transmembrane</keyword>